<accession>A0A069AVA5</accession>
<dbReference type="RefSeq" id="WP_021366493.1">
    <property type="nucleotide sequence ID" value="NZ_BBYB01000042.1"/>
</dbReference>
<protein>
    <recommendedName>
        <fullName evidence="4">serine-type D-Ala-D-Ala carboxypeptidase</fullName>
        <ecNumber evidence="4">3.4.16.4</ecNumber>
    </recommendedName>
</protein>
<evidence type="ECO:0000313" key="18">
    <source>
        <dbReference type="EMBL" id="CDS86090.1"/>
    </source>
</evidence>
<keyword evidence="11" id="KW-0961">Cell wall biogenesis/degradation</keyword>
<proteinExistence type="inferred from homology"/>
<organism evidence="20">
    <name type="scientific">Clostridioides difficile</name>
    <name type="common">Peptoclostridium difficile</name>
    <dbReference type="NCBI Taxonomy" id="1496"/>
    <lineage>
        <taxon>Bacteria</taxon>
        <taxon>Bacillati</taxon>
        <taxon>Bacillota</taxon>
        <taxon>Clostridia</taxon>
        <taxon>Peptostreptococcales</taxon>
        <taxon>Peptostreptococcaceae</taxon>
        <taxon>Clostridioides</taxon>
    </lineage>
</organism>
<dbReference type="PRINTS" id="PR00725">
    <property type="entry name" value="DADACBPTASE1"/>
</dbReference>
<keyword evidence="10" id="KW-0573">Peptidoglycan synthesis</keyword>
<dbReference type="InterPro" id="IPR012338">
    <property type="entry name" value="Beta-lactam/transpept-like"/>
</dbReference>
<dbReference type="InterPro" id="IPR018044">
    <property type="entry name" value="Peptidase_S11"/>
</dbReference>
<keyword evidence="8 20" id="KW-0378">Hydrolase</keyword>
<feature type="domain" description="Peptidase S11 D-Ala-D-Ala carboxypeptidase A C-terminal" evidence="17">
    <location>
        <begin position="282"/>
        <end position="372"/>
    </location>
</feature>
<dbReference type="InterPro" id="IPR037167">
    <property type="entry name" value="Peptidase_S11_C_sf"/>
</dbReference>
<dbReference type="PANTHER" id="PTHR21581:SF6">
    <property type="entry name" value="TRAFFICKING PROTEIN PARTICLE COMPLEX SUBUNIT 12"/>
    <property type="match status" value="1"/>
</dbReference>
<evidence type="ECO:0000256" key="7">
    <source>
        <dbReference type="ARBA" id="ARBA00022729"/>
    </source>
</evidence>
<dbReference type="SMART" id="SM00936">
    <property type="entry name" value="PBP5_C"/>
    <property type="match status" value="1"/>
</dbReference>
<dbReference type="EMBL" id="LK933005">
    <property type="protein sequence ID" value="CDT18865.1"/>
    <property type="molecule type" value="Genomic_DNA"/>
</dbReference>
<dbReference type="InterPro" id="IPR001967">
    <property type="entry name" value="Peptidase_S11_N"/>
</dbReference>
<sequence length="387" mass="42009">MKKLASTALAILIALTPLSFSFANNKENADANQLNISSKSAILMDVGSGQILYEKDAHKKLPPASVTKVMTMLLIVEALDSGKIKLDDEVQVSETASSMGGSQIFLEPGETQKVDTLLKGIAVASANDACVAMAEHLAGSVEGFVDRMNAKAKELNMNDTHFANTNGLPVANHYTSAHDIALMSRELLKHEMISKYLTTWMDKVVVGKKQVTVGLANTNKLIKHYQGSTGVKTGFTQEAKYCLSASAKRGNTHLVAATLGAETSPERFNDASSLLNYGFANYESVKLCSKGDNIATLTLDKADENKVKLVAKEDLNALIKKGSSKEFEKKIEIVKNPKMPIKKGTVLGKIKICKDKKVIGEVELINTKDINKASYLQMLQRIIDNMI</sequence>
<dbReference type="InterPro" id="IPR012907">
    <property type="entry name" value="Peptidase_S11_C"/>
</dbReference>
<evidence type="ECO:0000256" key="15">
    <source>
        <dbReference type="RuleBase" id="RU004016"/>
    </source>
</evidence>
<evidence type="ECO:0000256" key="16">
    <source>
        <dbReference type="SAM" id="SignalP"/>
    </source>
</evidence>
<evidence type="ECO:0000256" key="1">
    <source>
        <dbReference type="ARBA" id="ARBA00003217"/>
    </source>
</evidence>
<evidence type="ECO:0000256" key="6">
    <source>
        <dbReference type="ARBA" id="ARBA00022670"/>
    </source>
</evidence>
<evidence type="ECO:0000256" key="4">
    <source>
        <dbReference type="ARBA" id="ARBA00012448"/>
    </source>
</evidence>
<dbReference type="SUPFAM" id="SSF69189">
    <property type="entry name" value="Penicillin-binding protein associated domain"/>
    <property type="match status" value="1"/>
</dbReference>
<dbReference type="GO" id="GO:0006508">
    <property type="term" value="P:proteolysis"/>
    <property type="evidence" value="ECO:0007669"/>
    <property type="project" value="UniProtKB-KW"/>
</dbReference>
<keyword evidence="6" id="KW-0645">Protease</keyword>
<dbReference type="EC" id="3.4.16.4" evidence="4"/>
<dbReference type="GO" id="GO:0071555">
    <property type="term" value="P:cell wall organization"/>
    <property type="evidence" value="ECO:0007669"/>
    <property type="project" value="UniProtKB-KW"/>
</dbReference>
<dbReference type="SUPFAM" id="SSF56601">
    <property type="entry name" value="beta-lactamase/transpeptidase-like"/>
    <property type="match status" value="1"/>
</dbReference>
<evidence type="ECO:0000259" key="17">
    <source>
        <dbReference type="SMART" id="SM00936"/>
    </source>
</evidence>
<dbReference type="GO" id="GO:0008360">
    <property type="term" value="P:regulation of cell shape"/>
    <property type="evidence" value="ECO:0007669"/>
    <property type="project" value="UniProtKB-KW"/>
</dbReference>
<dbReference type="EMBL" id="LK932509">
    <property type="protein sequence ID" value="CDS86572.1"/>
    <property type="molecule type" value="Genomic_DNA"/>
</dbReference>
<name>A0A069AVA5_CLODI</name>
<dbReference type="UniPathway" id="UPA00219"/>
<comment type="similarity">
    <text evidence="3 15">Belongs to the peptidase S11 family.</text>
</comment>
<evidence type="ECO:0000256" key="13">
    <source>
        <dbReference type="PIRSR" id="PIRSR618044-1"/>
    </source>
</evidence>
<reference evidence="20" key="1">
    <citation type="submission" date="2014-07" db="EMBL/GenBank/DDBJ databases">
        <authorList>
            <person name="Monot Marc"/>
        </authorList>
    </citation>
    <scope>NUCLEOTIDE SEQUENCE</scope>
    <source>
        <strain evidence="20">7032989</strain>
        <strain evidence="18">7032994</strain>
    </source>
</reference>
<dbReference type="Pfam" id="PF07943">
    <property type="entry name" value="PBP5_C"/>
    <property type="match status" value="1"/>
</dbReference>
<comment type="function">
    <text evidence="1">Removes C-terminal D-alanyl residues from sugar-peptide cell wall precursors.</text>
</comment>
<feature type="active site" description="Proton acceptor" evidence="13">
    <location>
        <position position="68"/>
    </location>
</feature>
<evidence type="ECO:0000256" key="10">
    <source>
        <dbReference type="ARBA" id="ARBA00022984"/>
    </source>
</evidence>
<dbReference type="Gene3D" id="2.60.410.10">
    <property type="entry name" value="D-Ala-D-Ala carboxypeptidase, C-terminal domain"/>
    <property type="match status" value="1"/>
</dbReference>
<keyword evidence="9" id="KW-0133">Cell shape</keyword>
<dbReference type="Pfam" id="PF00768">
    <property type="entry name" value="Peptidase_S11"/>
    <property type="match status" value="1"/>
</dbReference>
<evidence type="ECO:0000256" key="3">
    <source>
        <dbReference type="ARBA" id="ARBA00007164"/>
    </source>
</evidence>
<feature type="active site" evidence="13">
    <location>
        <position position="125"/>
    </location>
</feature>
<dbReference type="InterPro" id="IPR015956">
    <property type="entry name" value="Peniciliin-bd_prot_C_sf"/>
</dbReference>
<evidence type="ECO:0000313" key="19">
    <source>
        <dbReference type="EMBL" id="CDS86572.1"/>
    </source>
</evidence>
<keyword evidence="7 16" id="KW-0732">Signal</keyword>
<dbReference type="Gene3D" id="3.40.710.10">
    <property type="entry name" value="DD-peptidase/beta-lactamase superfamily"/>
    <property type="match status" value="1"/>
</dbReference>
<feature type="binding site" evidence="14">
    <location>
        <position position="232"/>
    </location>
    <ligand>
        <name>substrate</name>
    </ligand>
</feature>
<keyword evidence="5 20" id="KW-0121">Carboxypeptidase</keyword>
<evidence type="ECO:0000256" key="8">
    <source>
        <dbReference type="ARBA" id="ARBA00022801"/>
    </source>
</evidence>
<gene>
    <name evidence="20" type="primary">dacF</name>
    <name evidence="20" type="ORF">BN1095_340017</name>
    <name evidence="19" type="ORF">BN1096_560209</name>
    <name evidence="18" type="ORF">BN1097_540213</name>
</gene>
<evidence type="ECO:0000256" key="5">
    <source>
        <dbReference type="ARBA" id="ARBA00022645"/>
    </source>
</evidence>
<dbReference type="AlphaFoldDB" id="A0A069AVA5"/>
<evidence type="ECO:0000256" key="11">
    <source>
        <dbReference type="ARBA" id="ARBA00023316"/>
    </source>
</evidence>
<dbReference type="GO" id="GO:0009002">
    <property type="term" value="F:serine-type D-Ala-D-Ala carboxypeptidase activity"/>
    <property type="evidence" value="ECO:0007669"/>
    <property type="project" value="UniProtKB-EC"/>
</dbReference>
<dbReference type="EMBL" id="LK932392">
    <property type="protein sequence ID" value="CDS86090.1"/>
    <property type="molecule type" value="Genomic_DNA"/>
</dbReference>
<comment type="catalytic activity">
    <reaction evidence="12">
        <text>Preferential cleavage: (Ac)2-L-Lys-D-Ala-|-D-Ala. Also transpeptidation of peptidyl-alanyl moieties that are N-acyl substituents of D-alanine.</text>
        <dbReference type="EC" id="3.4.16.4"/>
    </reaction>
</comment>
<evidence type="ECO:0000313" key="20">
    <source>
        <dbReference type="EMBL" id="CDT18865.1"/>
    </source>
</evidence>
<dbReference type="PANTHER" id="PTHR21581">
    <property type="entry name" value="D-ALANYL-D-ALANINE CARBOXYPEPTIDASE"/>
    <property type="match status" value="1"/>
</dbReference>
<feature type="chain" id="PRO_5013440360" description="serine-type D-Ala-D-Ala carboxypeptidase" evidence="16">
    <location>
        <begin position="24"/>
        <end position="387"/>
    </location>
</feature>
<feature type="signal peptide" evidence="16">
    <location>
        <begin position="1"/>
        <end position="23"/>
    </location>
</feature>
<comment type="pathway">
    <text evidence="2">Cell wall biogenesis; peptidoglycan biosynthesis.</text>
</comment>
<evidence type="ECO:0000256" key="2">
    <source>
        <dbReference type="ARBA" id="ARBA00004752"/>
    </source>
</evidence>
<feature type="active site" description="Acyl-ester intermediate" evidence="13">
    <location>
        <position position="65"/>
    </location>
</feature>
<dbReference type="GO" id="GO:0009252">
    <property type="term" value="P:peptidoglycan biosynthetic process"/>
    <property type="evidence" value="ECO:0007669"/>
    <property type="project" value="UniProtKB-UniPathway"/>
</dbReference>
<evidence type="ECO:0000256" key="9">
    <source>
        <dbReference type="ARBA" id="ARBA00022960"/>
    </source>
</evidence>
<evidence type="ECO:0000256" key="14">
    <source>
        <dbReference type="PIRSR" id="PIRSR618044-2"/>
    </source>
</evidence>
<evidence type="ECO:0000256" key="12">
    <source>
        <dbReference type="ARBA" id="ARBA00034000"/>
    </source>
</evidence>